<keyword evidence="2 5" id="KW-0378">Hydrolase</keyword>
<organism evidence="8 9">
    <name type="scientific">Microlunatus capsulatus</name>
    <dbReference type="NCBI Taxonomy" id="99117"/>
    <lineage>
        <taxon>Bacteria</taxon>
        <taxon>Bacillati</taxon>
        <taxon>Actinomycetota</taxon>
        <taxon>Actinomycetes</taxon>
        <taxon>Propionibacteriales</taxon>
        <taxon>Propionibacteriaceae</taxon>
        <taxon>Microlunatus</taxon>
    </lineage>
</organism>
<feature type="domain" description="UvrD-like helicase ATP-binding" evidence="7">
    <location>
        <begin position="209"/>
        <end position="598"/>
    </location>
</feature>
<dbReference type="Pfam" id="PF13245">
    <property type="entry name" value="AAA_19"/>
    <property type="match status" value="1"/>
</dbReference>
<evidence type="ECO:0000256" key="6">
    <source>
        <dbReference type="SAM" id="MobiDB-lite"/>
    </source>
</evidence>
<proteinExistence type="predicted"/>
<evidence type="ECO:0000256" key="2">
    <source>
        <dbReference type="ARBA" id="ARBA00022801"/>
    </source>
</evidence>
<evidence type="ECO:0000313" key="8">
    <source>
        <dbReference type="EMBL" id="MBP2418377.1"/>
    </source>
</evidence>
<feature type="compositionally biased region" description="Acidic residues" evidence="6">
    <location>
        <begin position="1"/>
        <end position="12"/>
    </location>
</feature>
<keyword evidence="1 5" id="KW-0547">Nucleotide-binding</keyword>
<feature type="binding site" evidence="5">
    <location>
        <begin position="230"/>
        <end position="237"/>
    </location>
    <ligand>
        <name>ATP</name>
        <dbReference type="ChEBI" id="CHEBI:30616"/>
    </ligand>
</feature>
<gene>
    <name evidence="8" type="ORF">JOF54_003299</name>
</gene>
<dbReference type="EMBL" id="JAGIOB010000001">
    <property type="protein sequence ID" value="MBP2418377.1"/>
    <property type="molecule type" value="Genomic_DNA"/>
</dbReference>
<keyword evidence="4 5" id="KW-0067">ATP-binding</keyword>
<comment type="caution">
    <text evidence="8">The sequence shown here is derived from an EMBL/GenBank/DDBJ whole genome shotgun (WGS) entry which is preliminary data.</text>
</comment>
<evidence type="ECO:0000259" key="7">
    <source>
        <dbReference type="PROSITE" id="PS51198"/>
    </source>
</evidence>
<accession>A0ABS4ZCC9</accession>
<sequence length="749" mass="81188">MTAPDEPDDDGTPADQPGGPATPDLVEREIAVEQAHVDLVYGRLAEATRTAQEVATAGRSLFQSDRGSYVREEDGTGLYERDVFAFQAAKRLAVLDAEHEGLVFGRLDRTDGEVRYVGRIGVRDADYEPLVIDWRARAAEPFYRATPHDPMQVVRRRVLRCQGQQVIGIEDDLLDGEHARDDLAVVGEGALMAALTRARGHTMRDIVATIQGEQDEAIRAPYQGFTLISGGPGTGKTVVALHRAAYLLYSNRRRFTSGGVLVVGPSRVFMNYIERVLPSLGEESVTLRPVGTVAGDVVRLAGERVDDAPTAAVKGSLRMVRVLRRLVQEPPQAVPLELRLTLRGHVLVLRVEALERIRAEVLAHHKLNAGREAAEKALLQALWRGRPAAELDMERDEFDDAVTDTAAFTMFLLAWWPGVSAPTALARLGDRGLLARLAGSTLSSAEQDLLAASYPRTADLPRTADWTVADGALLDELVSLLGPVPESEERDEPLFLPDDAEYAEVVTTADRLTPTREVDPFAEPHQTYSHVLVDEAQDITPMQWRMLRRRGAGASWTIVGDPAQSSWPDAAETDRALKELVGTAPVRRFRMSTNYRSPAEVFDLAASVVVRAYPEADLPRAVRSTGVEPLLLVADERGVAAGAVDAVVDLLGEVEGTVGVICAPTGRDEVRAALDAAALPGAERLAVVTSLESKGLEYDGVLVVDPDRIVAESPGGVRSLYVALTRPTQRLVTLDAAGDGSAGWRRSRG</sequence>
<dbReference type="PANTHER" id="PTHR11070">
    <property type="entry name" value="UVRD / RECB / PCRA DNA HELICASE FAMILY MEMBER"/>
    <property type="match status" value="1"/>
</dbReference>
<reference evidence="8 9" key="1">
    <citation type="submission" date="2021-03" db="EMBL/GenBank/DDBJ databases">
        <title>Sequencing the genomes of 1000 actinobacteria strains.</title>
        <authorList>
            <person name="Klenk H.-P."/>
        </authorList>
    </citation>
    <scope>NUCLEOTIDE SEQUENCE [LARGE SCALE GENOMIC DNA]</scope>
    <source>
        <strain evidence="8 9">DSM 12936</strain>
    </source>
</reference>
<evidence type="ECO:0000256" key="4">
    <source>
        <dbReference type="ARBA" id="ARBA00022840"/>
    </source>
</evidence>
<protein>
    <recommendedName>
        <fullName evidence="7">UvrD-like helicase ATP-binding domain-containing protein</fullName>
    </recommendedName>
</protein>
<dbReference type="Gene3D" id="3.40.50.300">
    <property type="entry name" value="P-loop containing nucleotide triphosphate hydrolases"/>
    <property type="match status" value="3"/>
</dbReference>
<dbReference type="PROSITE" id="PS51198">
    <property type="entry name" value="UVRD_HELICASE_ATP_BIND"/>
    <property type="match status" value="1"/>
</dbReference>
<dbReference type="PANTHER" id="PTHR11070:SF45">
    <property type="entry name" value="DNA 3'-5' HELICASE"/>
    <property type="match status" value="1"/>
</dbReference>
<evidence type="ECO:0000256" key="3">
    <source>
        <dbReference type="ARBA" id="ARBA00022806"/>
    </source>
</evidence>
<evidence type="ECO:0000256" key="5">
    <source>
        <dbReference type="PROSITE-ProRule" id="PRU00560"/>
    </source>
</evidence>
<keyword evidence="3 5" id="KW-0347">Helicase</keyword>
<name>A0ABS4ZCC9_9ACTN</name>
<dbReference type="SUPFAM" id="SSF52540">
    <property type="entry name" value="P-loop containing nucleoside triphosphate hydrolases"/>
    <property type="match status" value="1"/>
</dbReference>
<feature type="region of interest" description="Disordered" evidence="6">
    <location>
        <begin position="1"/>
        <end position="23"/>
    </location>
</feature>
<keyword evidence="9" id="KW-1185">Reference proteome</keyword>
<dbReference type="InterPro" id="IPR027417">
    <property type="entry name" value="P-loop_NTPase"/>
</dbReference>
<evidence type="ECO:0000256" key="1">
    <source>
        <dbReference type="ARBA" id="ARBA00022741"/>
    </source>
</evidence>
<dbReference type="InterPro" id="IPR000212">
    <property type="entry name" value="DNA_helicase_UvrD/REP"/>
</dbReference>
<dbReference type="Proteomes" id="UP000758168">
    <property type="component" value="Unassembled WGS sequence"/>
</dbReference>
<dbReference type="InterPro" id="IPR014016">
    <property type="entry name" value="UvrD-like_ATP-bd"/>
</dbReference>
<evidence type="ECO:0000313" key="9">
    <source>
        <dbReference type="Proteomes" id="UP000758168"/>
    </source>
</evidence>